<keyword evidence="5" id="KW-0597">Phosphoprotein</keyword>
<evidence type="ECO:0000256" key="7">
    <source>
        <dbReference type="ARBA" id="ARBA00022692"/>
    </source>
</evidence>
<sequence length="472" mass="53833">MKTIFHKFAFIYILIFLISFILIIIGVRTVLDIYFVSHETELIIKRVSSYEELVNSKYVNTISLNVLQEQVMLLDGYTGANIWLFTEDGILYSTELDRADMDLSAFPDLPDEIQKVFSGETTSKEVLYKDLYKERMLRVGYPFNVGDVTYAMFINVPMPEIEDTISKVSVIIFVSLALSGVLAVILIFLITRRMGYEINVINDSARFIAEGNFEKKIIINRKDELGELAESFNVMADELNNQENTKRMFISSLSHDLRTPLTTIKGYTQGILDGTIEGEKQDRYLKIVLNESDRLIKMINDLLDLSKMESGALVLNKTDFDINELILNVLDNFEQKIIEKNIKLTIDLAKDKVLAHGDYTSIHRVVYNLLDNSTKFVEPEGSISIRTELRGDKLYVGVSNTGKVLSEKELEMIWDRFTKLDKSRGLEKKSSGLGLSIVKEIIKAHHEKIDVFSNEDIGVAFIFTLSTQIFKS</sequence>
<evidence type="ECO:0000256" key="3">
    <source>
        <dbReference type="ARBA" id="ARBA00012438"/>
    </source>
</evidence>
<dbReference type="SMART" id="SM00388">
    <property type="entry name" value="HisKA"/>
    <property type="match status" value="1"/>
</dbReference>
<dbReference type="SMART" id="SM00387">
    <property type="entry name" value="HATPase_c"/>
    <property type="match status" value="1"/>
</dbReference>
<dbReference type="SUPFAM" id="SSF158472">
    <property type="entry name" value="HAMP domain-like"/>
    <property type="match status" value="1"/>
</dbReference>
<comment type="catalytic activity">
    <reaction evidence="1">
        <text>ATP + protein L-histidine = ADP + protein N-phospho-L-histidine.</text>
        <dbReference type="EC" id="2.7.13.3"/>
    </reaction>
</comment>
<dbReference type="SMART" id="SM00304">
    <property type="entry name" value="HAMP"/>
    <property type="match status" value="1"/>
</dbReference>
<dbReference type="Pfam" id="PF00672">
    <property type="entry name" value="HAMP"/>
    <property type="match status" value="1"/>
</dbReference>
<dbReference type="Gene3D" id="3.30.565.10">
    <property type="entry name" value="Histidine kinase-like ATPase, C-terminal domain"/>
    <property type="match status" value="1"/>
</dbReference>
<evidence type="ECO:0000259" key="16">
    <source>
        <dbReference type="PROSITE" id="PS50885"/>
    </source>
</evidence>
<comment type="caution">
    <text evidence="17">The sequence shown here is derived from an EMBL/GenBank/DDBJ whole genome shotgun (WGS) entry which is preliminary data.</text>
</comment>
<dbReference type="InterPro" id="IPR003594">
    <property type="entry name" value="HATPase_dom"/>
</dbReference>
<evidence type="ECO:0000256" key="2">
    <source>
        <dbReference type="ARBA" id="ARBA00004651"/>
    </source>
</evidence>
<dbReference type="EMBL" id="JARYZI010000009">
    <property type="protein sequence ID" value="MDH8679105.1"/>
    <property type="molecule type" value="Genomic_DNA"/>
</dbReference>
<evidence type="ECO:0000256" key="4">
    <source>
        <dbReference type="ARBA" id="ARBA00022475"/>
    </source>
</evidence>
<evidence type="ECO:0000256" key="8">
    <source>
        <dbReference type="ARBA" id="ARBA00022741"/>
    </source>
</evidence>
<dbReference type="Pfam" id="PF02518">
    <property type="entry name" value="HATPase_c"/>
    <property type="match status" value="1"/>
</dbReference>
<feature type="domain" description="Histidine kinase" evidence="15">
    <location>
        <begin position="252"/>
        <end position="469"/>
    </location>
</feature>
<dbReference type="CDD" id="cd00082">
    <property type="entry name" value="HisKA"/>
    <property type="match status" value="1"/>
</dbReference>
<keyword evidence="12" id="KW-0902">Two-component regulatory system</keyword>
<evidence type="ECO:0000256" key="1">
    <source>
        <dbReference type="ARBA" id="ARBA00000085"/>
    </source>
</evidence>
<dbReference type="Proteomes" id="UP001158045">
    <property type="component" value="Unassembled WGS sequence"/>
</dbReference>
<feature type="transmembrane region" description="Helical" evidence="14">
    <location>
        <begin position="12"/>
        <end position="36"/>
    </location>
</feature>
<dbReference type="PANTHER" id="PTHR45528:SF1">
    <property type="entry name" value="SENSOR HISTIDINE KINASE CPXA"/>
    <property type="match status" value="1"/>
</dbReference>
<dbReference type="InterPro" id="IPR003661">
    <property type="entry name" value="HisK_dim/P_dom"/>
</dbReference>
<dbReference type="CDD" id="cd06225">
    <property type="entry name" value="HAMP"/>
    <property type="match status" value="1"/>
</dbReference>
<name>A0ABT6NFG2_9FIRM</name>
<gene>
    <name evidence="17" type="ORF">QE109_13170</name>
</gene>
<dbReference type="GO" id="GO:0016301">
    <property type="term" value="F:kinase activity"/>
    <property type="evidence" value="ECO:0007669"/>
    <property type="project" value="UniProtKB-KW"/>
</dbReference>
<evidence type="ECO:0000256" key="10">
    <source>
        <dbReference type="ARBA" id="ARBA00022840"/>
    </source>
</evidence>
<dbReference type="InterPro" id="IPR036097">
    <property type="entry name" value="HisK_dim/P_sf"/>
</dbReference>
<keyword evidence="18" id="KW-1185">Reference proteome</keyword>
<evidence type="ECO:0000256" key="11">
    <source>
        <dbReference type="ARBA" id="ARBA00022989"/>
    </source>
</evidence>
<evidence type="ECO:0000256" key="5">
    <source>
        <dbReference type="ARBA" id="ARBA00022553"/>
    </source>
</evidence>
<dbReference type="PROSITE" id="PS50109">
    <property type="entry name" value="HIS_KIN"/>
    <property type="match status" value="1"/>
</dbReference>
<dbReference type="InterPro" id="IPR050398">
    <property type="entry name" value="HssS/ArlS-like"/>
</dbReference>
<keyword evidence="8" id="KW-0547">Nucleotide-binding</keyword>
<evidence type="ECO:0000256" key="12">
    <source>
        <dbReference type="ARBA" id="ARBA00023012"/>
    </source>
</evidence>
<dbReference type="InterPro" id="IPR005467">
    <property type="entry name" value="His_kinase_dom"/>
</dbReference>
<accession>A0ABT6NFG2</accession>
<comment type="subcellular location">
    <subcellularLocation>
        <location evidence="2">Cell membrane</location>
        <topology evidence="2">Multi-pass membrane protein</topology>
    </subcellularLocation>
</comment>
<dbReference type="Pfam" id="PF00512">
    <property type="entry name" value="HisKA"/>
    <property type="match status" value="1"/>
</dbReference>
<dbReference type="SUPFAM" id="SSF55874">
    <property type="entry name" value="ATPase domain of HSP90 chaperone/DNA topoisomerase II/histidine kinase"/>
    <property type="match status" value="1"/>
</dbReference>
<protein>
    <recommendedName>
        <fullName evidence="3">histidine kinase</fullName>
        <ecNumber evidence="3">2.7.13.3</ecNumber>
    </recommendedName>
</protein>
<evidence type="ECO:0000256" key="14">
    <source>
        <dbReference type="SAM" id="Phobius"/>
    </source>
</evidence>
<evidence type="ECO:0000313" key="18">
    <source>
        <dbReference type="Proteomes" id="UP001158045"/>
    </source>
</evidence>
<keyword evidence="7 14" id="KW-0812">Transmembrane</keyword>
<evidence type="ECO:0000256" key="6">
    <source>
        <dbReference type="ARBA" id="ARBA00022679"/>
    </source>
</evidence>
<evidence type="ECO:0000256" key="13">
    <source>
        <dbReference type="ARBA" id="ARBA00023136"/>
    </source>
</evidence>
<dbReference type="Gene3D" id="6.10.340.10">
    <property type="match status" value="1"/>
</dbReference>
<evidence type="ECO:0000313" key="17">
    <source>
        <dbReference type="EMBL" id="MDH8679105.1"/>
    </source>
</evidence>
<dbReference type="SUPFAM" id="SSF47384">
    <property type="entry name" value="Homodimeric domain of signal transducing histidine kinase"/>
    <property type="match status" value="1"/>
</dbReference>
<feature type="domain" description="HAMP" evidence="16">
    <location>
        <begin position="192"/>
        <end position="244"/>
    </location>
</feature>
<organism evidence="17 18">
    <name type="scientific">Fusibacter bizertensis</name>
    <dbReference type="NCBI Taxonomy" id="1488331"/>
    <lineage>
        <taxon>Bacteria</taxon>
        <taxon>Bacillati</taxon>
        <taxon>Bacillota</taxon>
        <taxon>Clostridia</taxon>
        <taxon>Eubacteriales</taxon>
        <taxon>Eubacteriales Family XII. Incertae Sedis</taxon>
        <taxon>Fusibacter</taxon>
    </lineage>
</organism>
<keyword evidence="10" id="KW-0067">ATP-binding</keyword>
<keyword evidence="11 14" id="KW-1133">Transmembrane helix</keyword>
<dbReference type="Gene3D" id="1.10.287.130">
    <property type="match status" value="1"/>
</dbReference>
<keyword evidence="13 14" id="KW-0472">Membrane</keyword>
<reference evidence="17 18" key="1">
    <citation type="submission" date="2023-04" db="EMBL/GenBank/DDBJ databases">
        <title>Fusibacter bizertensis strain WBS, isolated from littoral bottom sediments of the Arctic seas - biochemical and genomic analysis.</title>
        <authorList>
            <person name="Brioukhanov A.L."/>
        </authorList>
    </citation>
    <scope>NUCLEOTIDE SEQUENCE [LARGE SCALE GENOMIC DNA]</scope>
    <source>
        <strain evidence="17 18">WBS</strain>
    </source>
</reference>
<keyword evidence="9 17" id="KW-0418">Kinase</keyword>
<keyword evidence="6" id="KW-0808">Transferase</keyword>
<dbReference type="InterPro" id="IPR036890">
    <property type="entry name" value="HATPase_C_sf"/>
</dbReference>
<proteinExistence type="predicted"/>
<dbReference type="PROSITE" id="PS50885">
    <property type="entry name" value="HAMP"/>
    <property type="match status" value="1"/>
</dbReference>
<dbReference type="InterPro" id="IPR003660">
    <property type="entry name" value="HAMP_dom"/>
</dbReference>
<evidence type="ECO:0000259" key="15">
    <source>
        <dbReference type="PROSITE" id="PS50109"/>
    </source>
</evidence>
<dbReference type="RefSeq" id="WP_281095002.1">
    <property type="nucleotide sequence ID" value="NZ_JARYZI010000009.1"/>
</dbReference>
<feature type="transmembrane region" description="Helical" evidence="14">
    <location>
        <begin position="170"/>
        <end position="190"/>
    </location>
</feature>
<keyword evidence="4" id="KW-1003">Cell membrane</keyword>
<evidence type="ECO:0000256" key="9">
    <source>
        <dbReference type="ARBA" id="ARBA00022777"/>
    </source>
</evidence>
<dbReference type="EC" id="2.7.13.3" evidence="3"/>
<dbReference type="PANTHER" id="PTHR45528">
    <property type="entry name" value="SENSOR HISTIDINE KINASE CPXA"/>
    <property type="match status" value="1"/>
</dbReference>